<dbReference type="InterPro" id="IPR002931">
    <property type="entry name" value="Transglutaminase-like"/>
</dbReference>
<feature type="transmembrane region" description="Helical" evidence="2">
    <location>
        <begin position="12"/>
        <end position="33"/>
    </location>
</feature>
<feature type="transmembrane region" description="Helical" evidence="2">
    <location>
        <begin position="63"/>
        <end position="83"/>
    </location>
</feature>
<feature type="transmembrane region" description="Helical" evidence="2">
    <location>
        <begin position="39"/>
        <end position="56"/>
    </location>
</feature>
<keyword evidence="4" id="KW-0645">Protease</keyword>
<dbReference type="Gene3D" id="3.10.620.30">
    <property type="match status" value="1"/>
</dbReference>
<dbReference type="PANTHER" id="PTHR42736:SF1">
    <property type="entry name" value="PROTEIN-GLUTAMINE GAMMA-GLUTAMYLTRANSFERASE"/>
    <property type="match status" value="1"/>
</dbReference>
<feature type="transmembrane region" description="Helical" evidence="2">
    <location>
        <begin position="103"/>
        <end position="128"/>
    </location>
</feature>
<evidence type="ECO:0000256" key="1">
    <source>
        <dbReference type="SAM" id="MobiDB-lite"/>
    </source>
</evidence>
<feature type="region of interest" description="Disordered" evidence="1">
    <location>
        <begin position="625"/>
        <end position="660"/>
    </location>
</feature>
<dbReference type="RefSeq" id="WP_106193502.1">
    <property type="nucleotide sequence ID" value="NZ_PVTO01000012.1"/>
</dbReference>
<keyword evidence="2" id="KW-1133">Transmembrane helix</keyword>
<comment type="caution">
    <text evidence="4">The sequence shown here is derived from an EMBL/GenBank/DDBJ whole genome shotgun (WGS) entry which is preliminary data.</text>
</comment>
<dbReference type="SUPFAM" id="SSF54001">
    <property type="entry name" value="Cysteine proteinases"/>
    <property type="match status" value="1"/>
</dbReference>
<organism evidence="4 5">
    <name type="scientific">Alkalibacterium olivapovliticus</name>
    <dbReference type="NCBI Taxonomy" id="99907"/>
    <lineage>
        <taxon>Bacteria</taxon>
        <taxon>Bacillati</taxon>
        <taxon>Bacillota</taxon>
        <taxon>Bacilli</taxon>
        <taxon>Lactobacillales</taxon>
        <taxon>Carnobacteriaceae</taxon>
        <taxon>Alkalibacterium</taxon>
    </lineage>
</organism>
<protein>
    <submittedName>
        <fullName evidence="4">Transglutaminase-like putative cysteine protease</fullName>
    </submittedName>
</protein>
<feature type="transmembrane region" description="Helical" evidence="2">
    <location>
        <begin position="140"/>
        <end position="158"/>
    </location>
</feature>
<dbReference type="GO" id="GO:0006508">
    <property type="term" value="P:proteolysis"/>
    <property type="evidence" value="ECO:0007669"/>
    <property type="project" value="UniProtKB-KW"/>
</dbReference>
<dbReference type="GO" id="GO:0008233">
    <property type="term" value="F:peptidase activity"/>
    <property type="evidence" value="ECO:0007669"/>
    <property type="project" value="UniProtKB-KW"/>
</dbReference>
<feature type="transmembrane region" description="Helical" evidence="2">
    <location>
        <begin position="164"/>
        <end position="183"/>
    </location>
</feature>
<name>A0A2T0W7B2_9LACT</name>
<dbReference type="InterPro" id="IPR052901">
    <property type="entry name" value="Bact_TGase-like"/>
</dbReference>
<evidence type="ECO:0000313" key="4">
    <source>
        <dbReference type="EMBL" id="PRY82394.1"/>
    </source>
</evidence>
<feature type="transmembrane region" description="Helical" evidence="2">
    <location>
        <begin position="195"/>
        <end position="214"/>
    </location>
</feature>
<dbReference type="OrthoDB" id="9804872at2"/>
<keyword evidence="2" id="KW-0472">Membrane</keyword>
<feature type="compositionally biased region" description="Acidic residues" evidence="1">
    <location>
        <begin position="625"/>
        <end position="657"/>
    </location>
</feature>
<dbReference type="Proteomes" id="UP000238205">
    <property type="component" value="Unassembled WGS sequence"/>
</dbReference>
<keyword evidence="2" id="KW-0812">Transmembrane</keyword>
<keyword evidence="5" id="KW-1185">Reference proteome</keyword>
<evidence type="ECO:0000256" key="2">
    <source>
        <dbReference type="SAM" id="Phobius"/>
    </source>
</evidence>
<evidence type="ECO:0000259" key="3">
    <source>
        <dbReference type="SMART" id="SM00460"/>
    </source>
</evidence>
<gene>
    <name evidence="4" type="ORF">CLV38_11250</name>
</gene>
<dbReference type="AlphaFoldDB" id="A0A2T0W7B2"/>
<accession>A0A2T0W7B2</accession>
<reference evidence="4 5" key="1">
    <citation type="submission" date="2018-03" db="EMBL/GenBank/DDBJ databases">
        <title>Genomic Encyclopedia of Archaeal and Bacterial Type Strains, Phase II (KMG-II): from individual species to whole genera.</title>
        <authorList>
            <person name="Goeker M."/>
        </authorList>
    </citation>
    <scope>NUCLEOTIDE SEQUENCE [LARGE SCALE GENOMIC DNA]</scope>
    <source>
        <strain evidence="4 5">DSM 13175</strain>
    </source>
</reference>
<dbReference type="PANTHER" id="PTHR42736">
    <property type="entry name" value="PROTEIN-GLUTAMINE GAMMA-GLUTAMYLTRANSFERASE"/>
    <property type="match status" value="1"/>
</dbReference>
<feature type="domain" description="Transglutaminase-like" evidence="3">
    <location>
        <begin position="515"/>
        <end position="589"/>
    </location>
</feature>
<proteinExistence type="predicted"/>
<sequence>MTLLTRHKLDIVKDALIGILHVFVLLPVLYFALELNRVPGIRGLVVFFVLTQALAVMFTRRRYYFPIQAGLITAFLYVLFPLTEEPVSFWSWPAETWMLGREQWTALMASELVEVPMLLLTAMLFVLITLLTHLSIHIKLAIPSFLVSFVYLMLVHTFSANRILPEMIQLIAFGFLFISMMQLDSRTSWLHFTKSVMLTSLFTLGLVSLSSWAVDRLRPTQEWIEVRSEGYHKELDERGLFEWINTYSSGFGFRRTGFGVDDSRLGGPLRQDYTPLFNAYTAEPHYWKVMHRNEYTGIGWETQEDENPRRVYSPYNAVHDFTPPTTQREDMIASDSISTIGVKWIDDFSYIAYPYGWYDLELDTDASRNYSMVRYDSSDFYSVESGSEDMTDYVVTYNNEFPSRIDEDILRIDDDWRMAVPGLHEQRVSDYPDYDFDPLEDEDILSFLFENELQLPADLPQRVIDLAEELTEDLDNEYDKVRAIEQYLKEDGGYRYSLLEVENTPDGGDYVDHFLFESRIGYCNNFSSAMTIMLRAVGIPARWSKGFTPGSQYTDENGETFFQVTNANAHSWTEVFFPSFGWVPFEPSPSFANPMTNPEPVATVGGETYSFENEDFIDLEEAGTEETALEQDTSEEELEADPVQDENSETPLEEDTVGSETEPSFRWSLIVSLTTLTTLSTLLFLTIFRWKVTTYLAILLIKKGIISVHQSCSLVLTLFSIRQMRVSGQTIGLYLDQWKPFAPQNVAEIDRFTQLSDAVFYGADDKNKKPSDEQKAVFIDILKLLYDLPNLKHNPRPPHPLSGNIENFKL</sequence>
<dbReference type="EMBL" id="PVTO01000012">
    <property type="protein sequence ID" value="PRY82394.1"/>
    <property type="molecule type" value="Genomic_DNA"/>
</dbReference>
<keyword evidence="4" id="KW-0378">Hydrolase</keyword>
<dbReference type="SMART" id="SM00460">
    <property type="entry name" value="TGc"/>
    <property type="match status" value="1"/>
</dbReference>
<dbReference type="InterPro" id="IPR038765">
    <property type="entry name" value="Papain-like_cys_pep_sf"/>
</dbReference>
<dbReference type="Pfam" id="PF01841">
    <property type="entry name" value="Transglut_core"/>
    <property type="match status" value="1"/>
</dbReference>
<evidence type="ECO:0000313" key="5">
    <source>
        <dbReference type="Proteomes" id="UP000238205"/>
    </source>
</evidence>